<protein>
    <recommendedName>
        <fullName evidence="3">Lysozyme</fullName>
        <ecNumber evidence="3">3.2.1.17</ecNumber>
    </recommendedName>
</protein>
<dbReference type="GO" id="GO:0003796">
    <property type="term" value="F:lysozyme activity"/>
    <property type="evidence" value="ECO:0007669"/>
    <property type="project" value="UniProtKB-EC"/>
</dbReference>
<proteinExistence type="inferred from homology"/>
<evidence type="ECO:0000256" key="2">
    <source>
        <dbReference type="ARBA" id="ARBA00022638"/>
    </source>
</evidence>
<dbReference type="RefSeq" id="WP_423837866.1">
    <property type="nucleotide sequence ID" value="NZ_JAFKMR010000056.1"/>
</dbReference>
<dbReference type="InterPro" id="IPR002196">
    <property type="entry name" value="Glyco_hydro_24"/>
</dbReference>
<dbReference type="InterPro" id="IPR023346">
    <property type="entry name" value="Lysozyme-like_dom_sf"/>
</dbReference>
<keyword evidence="3" id="KW-0378">Hydrolase</keyword>
<comment type="catalytic activity">
    <reaction evidence="3">
        <text>Hydrolysis of (1-&gt;4)-beta-linkages between N-acetylmuramic acid and N-acetyl-D-glucosamine residues in a peptidoglycan and between N-acetyl-D-glucosamine residues in chitodextrins.</text>
        <dbReference type="EC" id="3.2.1.17"/>
    </reaction>
</comment>
<dbReference type="InterPro" id="IPR023347">
    <property type="entry name" value="Lysozyme_dom_sf"/>
</dbReference>
<dbReference type="GO" id="GO:0009253">
    <property type="term" value="P:peptidoglycan catabolic process"/>
    <property type="evidence" value="ECO:0007669"/>
    <property type="project" value="InterPro"/>
</dbReference>
<feature type="non-terminal residue" evidence="4">
    <location>
        <position position="1"/>
    </location>
</feature>
<organism evidence="4 5">
    <name type="scientific">Thiomonas arsenitoxydans (strain DSM 22701 / CIP 110005 / 3As)</name>
    <dbReference type="NCBI Taxonomy" id="426114"/>
    <lineage>
        <taxon>Bacteria</taxon>
        <taxon>Pseudomonadati</taxon>
        <taxon>Pseudomonadota</taxon>
        <taxon>Betaproteobacteria</taxon>
        <taxon>Burkholderiales</taxon>
        <taxon>Thiomonas</taxon>
    </lineage>
</organism>
<name>A0A8I1N0W9_THIA3</name>
<evidence type="ECO:0000256" key="3">
    <source>
        <dbReference type="RuleBase" id="RU003788"/>
    </source>
</evidence>
<evidence type="ECO:0000313" key="4">
    <source>
        <dbReference type="EMBL" id="MBN8745873.1"/>
    </source>
</evidence>
<gene>
    <name evidence="4" type="ORF">J0I24_16530</name>
</gene>
<dbReference type="EMBL" id="JAFKMR010000056">
    <property type="protein sequence ID" value="MBN8745873.1"/>
    <property type="molecule type" value="Genomic_DNA"/>
</dbReference>
<comment type="similarity">
    <text evidence="3">Belongs to the glycosyl hydrolase 24 family.</text>
</comment>
<reference evidence="4" key="1">
    <citation type="submission" date="2021-02" db="EMBL/GenBank/DDBJ databases">
        <title>Thiocyanate and organic carbon inputs drive convergent selection for specific autotrophic Afipia and Thiobacillus strains within complex microbiomes.</title>
        <authorList>
            <person name="Huddy R.J."/>
            <person name="Sachdeva R."/>
            <person name="Kadzinga F."/>
            <person name="Kantor R.S."/>
            <person name="Harrison S.T.L."/>
            <person name="Banfield J.F."/>
        </authorList>
    </citation>
    <scope>NUCLEOTIDE SEQUENCE</scope>
    <source>
        <strain evidence="4">SCN18_13_7_16_R3_B_64_19</strain>
    </source>
</reference>
<keyword evidence="2 3" id="KW-0081">Bacteriolytic enzyme</keyword>
<evidence type="ECO:0000256" key="1">
    <source>
        <dbReference type="ARBA" id="ARBA00022529"/>
    </source>
</evidence>
<sequence>PVAGMSVSANYLNAMLPTFEGDVPQYYNDSQCNCTAGVGHLVQHGQCPANLAAPGKQKTPQATDACVKNTWWQKPNAFPGASVSQAQITAWEKEDIAWAVKSARNLLAKANITHVTQNEFDGLVDLIYNGGLYKSYHIANYINAGNFEAAIKSNTRRGKNNHLPQNRIEFENSGLAQGELCK</sequence>
<dbReference type="GO" id="GO:0031640">
    <property type="term" value="P:killing of cells of another organism"/>
    <property type="evidence" value="ECO:0007669"/>
    <property type="project" value="UniProtKB-KW"/>
</dbReference>
<dbReference type="SUPFAM" id="SSF53955">
    <property type="entry name" value="Lysozyme-like"/>
    <property type="match status" value="1"/>
</dbReference>
<dbReference type="Proteomes" id="UP000664800">
    <property type="component" value="Unassembled WGS sequence"/>
</dbReference>
<dbReference type="GO" id="GO:0016998">
    <property type="term" value="P:cell wall macromolecule catabolic process"/>
    <property type="evidence" value="ECO:0007669"/>
    <property type="project" value="InterPro"/>
</dbReference>
<accession>A0A8I1N0W9</accession>
<dbReference type="Pfam" id="PF00959">
    <property type="entry name" value="Phage_lysozyme"/>
    <property type="match status" value="1"/>
</dbReference>
<dbReference type="EC" id="3.2.1.17" evidence="3"/>
<keyword evidence="3" id="KW-0326">Glycosidase</keyword>
<evidence type="ECO:0000313" key="5">
    <source>
        <dbReference type="Proteomes" id="UP000664800"/>
    </source>
</evidence>
<dbReference type="GO" id="GO:0042742">
    <property type="term" value="P:defense response to bacterium"/>
    <property type="evidence" value="ECO:0007669"/>
    <property type="project" value="UniProtKB-KW"/>
</dbReference>
<comment type="caution">
    <text evidence="4">The sequence shown here is derived from an EMBL/GenBank/DDBJ whole genome shotgun (WGS) entry which is preliminary data.</text>
</comment>
<keyword evidence="1 3" id="KW-0929">Antimicrobial</keyword>
<dbReference type="AlphaFoldDB" id="A0A8I1N0W9"/>
<dbReference type="Gene3D" id="1.10.530.40">
    <property type="match status" value="1"/>
</dbReference>